<gene>
    <name evidence="2" type="ORF">A2803_04300</name>
</gene>
<organism evidence="2 3">
    <name type="scientific">Candidatus Woesebacteria bacterium RIFCSPHIGHO2_01_FULL_44_21</name>
    <dbReference type="NCBI Taxonomy" id="1802503"/>
    <lineage>
        <taxon>Bacteria</taxon>
        <taxon>Candidatus Woeseibacteriota</taxon>
    </lineage>
</organism>
<evidence type="ECO:0000259" key="1">
    <source>
        <dbReference type="Pfam" id="PF18929"/>
    </source>
</evidence>
<feature type="domain" description="DUF5678" evidence="1">
    <location>
        <begin position="8"/>
        <end position="56"/>
    </location>
</feature>
<evidence type="ECO:0000313" key="3">
    <source>
        <dbReference type="Proteomes" id="UP000178870"/>
    </source>
</evidence>
<sequence length="62" mass="7041">MTIDLEKTIKKYGGKWVLIDDEGRKIVTSSRSAKSVYVSAKKRGYKTPHLFKVPTKLIPYIG</sequence>
<protein>
    <recommendedName>
        <fullName evidence="1">DUF5678 domain-containing protein</fullName>
    </recommendedName>
</protein>
<evidence type="ECO:0000313" key="2">
    <source>
        <dbReference type="EMBL" id="OGM33393.1"/>
    </source>
</evidence>
<dbReference type="EMBL" id="MGGP01000003">
    <property type="protein sequence ID" value="OGM33393.1"/>
    <property type="molecule type" value="Genomic_DNA"/>
</dbReference>
<reference evidence="2 3" key="1">
    <citation type="journal article" date="2016" name="Nat. Commun.">
        <title>Thousands of microbial genomes shed light on interconnected biogeochemical processes in an aquifer system.</title>
        <authorList>
            <person name="Anantharaman K."/>
            <person name="Brown C.T."/>
            <person name="Hug L.A."/>
            <person name="Sharon I."/>
            <person name="Castelle C.J."/>
            <person name="Probst A.J."/>
            <person name="Thomas B.C."/>
            <person name="Singh A."/>
            <person name="Wilkins M.J."/>
            <person name="Karaoz U."/>
            <person name="Brodie E.L."/>
            <person name="Williams K.H."/>
            <person name="Hubbard S.S."/>
            <person name="Banfield J.F."/>
        </authorList>
    </citation>
    <scope>NUCLEOTIDE SEQUENCE [LARGE SCALE GENOMIC DNA]</scope>
</reference>
<dbReference type="InterPro" id="IPR043734">
    <property type="entry name" value="DUF5678"/>
</dbReference>
<dbReference type="Proteomes" id="UP000178870">
    <property type="component" value="Unassembled WGS sequence"/>
</dbReference>
<proteinExistence type="predicted"/>
<accession>A0A1F7Z1B7</accession>
<comment type="caution">
    <text evidence="2">The sequence shown here is derived from an EMBL/GenBank/DDBJ whole genome shotgun (WGS) entry which is preliminary data.</text>
</comment>
<dbReference type="AlphaFoldDB" id="A0A1F7Z1B7"/>
<name>A0A1F7Z1B7_9BACT</name>
<dbReference type="Pfam" id="PF18929">
    <property type="entry name" value="DUF5678"/>
    <property type="match status" value="1"/>
</dbReference>